<dbReference type="OrthoDB" id="77601at2759"/>
<evidence type="ECO:0000256" key="3">
    <source>
        <dbReference type="SAM" id="MobiDB-lite"/>
    </source>
</evidence>
<accession>A0A6A6FU79</accession>
<feature type="region of interest" description="Disordered" evidence="3">
    <location>
        <begin position="233"/>
        <end position="327"/>
    </location>
</feature>
<feature type="region of interest" description="Disordered" evidence="3">
    <location>
        <begin position="356"/>
        <end position="389"/>
    </location>
</feature>
<proteinExistence type="predicted"/>
<evidence type="ECO:0000256" key="1">
    <source>
        <dbReference type="PIRSR" id="PIRSR600246-1"/>
    </source>
</evidence>
<dbReference type="InterPro" id="IPR029055">
    <property type="entry name" value="Ntn_hydrolases_N"/>
</dbReference>
<reference evidence="4" key="1">
    <citation type="journal article" date="2020" name="Stud. Mycol.">
        <title>101 Dothideomycetes genomes: a test case for predicting lifestyles and emergence of pathogens.</title>
        <authorList>
            <person name="Haridas S."/>
            <person name="Albert R."/>
            <person name="Binder M."/>
            <person name="Bloem J."/>
            <person name="Labutti K."/>
            <person name="Salamov A."/>
            <person name="Andreopoulos B."/>
            <person name="Baker S."/>
            <person name="Barry K."/>
            <person name="Bills G."/>
            <person name="Bluhm B."/>
            <person name="Cannon C."/>
            <person name="Castanera R."/>
            <person name="Culley D."/>
            <person name="Daum C."/>
            <person name="Ezra D."/>
            <person name="Gonzalez J."/>
            <person name="Henrissat B."/>
            <person name="Kuo A."/>
            <person name="Liang C."/>
            <person name="Lipzen A."/>
            <person name="Lutzoni F."/>
            <person name="Magnuson J."/>
            <person name="Mondo S."/>
            <person name="Nolan M."/>
            <person name="Ohm R."/>
            <person name="Pangilinan J."/>
            <person name="Park H.-J."/>
            <person name="Ramirez L."/>
            <person name="Alfaro M."/>
            <person name="Sun H."/>
            <person name="Tritt A."/>
            <person name="Yoshinaga Y."/>
            <person name="Zwiers L.-H."/>
            <person name="Turgeon B."/>
            <person name="Goodwin S."/>
            <person name="Spatafora J."/>
            <person name="Crous P."/>
            <person name="Grigoriev I."/>
        </authorList>
    </citation>
    <scope>NUCLEOTIDE SEQUENCE</scope>
    <source>
        <strain evidence="4">SCOH1-5</strain>
    </source>
</reference>
<dbReference type="GO" id="GO:0004298">
    <property type="term" value="F:threonine-type endopeptidase activity"/>
    <property type="evidence" value="ECO:0007669"/>
    <property type="project" value="InterPro"/>
</dbReference>
<dbReference type="InterPro" id="IPR037464">
    <property type="entry name" value="Taspase1"/>
</dbReference>
<feature type="compositionally biased region" description="Polar residues" evidence="3">
    <location>
        <begin position="303"/>
        <end position="316"/>
    </location>
</feature>
<dbReference type="AlphaFoldDB" id="A0A6A6FU79"/>
<dbReference type="PANTHER" id="PTHR10188:SF8">
    <property type="entry name" value="THREONINE ASPARTASE 1"/>
    <property type="match status" value="1"/>
</dbReference>
<gene>
    <name evidence="4" type="ORF">CERZMDRAFT_108786</name>
</gene>
<dbReference type="SUPFAM" id="SSF56235">
    <property type="entry name" value="N-terminal nucleophile aminohydrolases (Ntn hydrolases)"/>
    <property type="match status" value="1"/>
</dbReference>
<sequence>MFSSKASRHARQKTDIACIFVHAGAGYHSKENEMHHLQACNDACKVAMQLMQSGGTAVDAVEIAIRVLEDREITNAGFGSNLGYDGVVECDSIMVDHFGRSGAVGAVAQIKNPISLARQVLDHSTQSLSLRRVPPNLLVGEGAREFAEEHSMPIMPFDFLISPFARHRWQKWRADLDKVDRQKRRDPSTGHGAFPHDSDIGLIRQHEEYTDTEKQRQAHQSRELAMMEALHNDAQPMSPPPSDAREEATATREMPVASEKLSQNSSTSSVPSKVDASPYPSPRSQQLHPPVSLHGAASHPLPHSSSKARSTTSPRASTHDGLDMFDQDHGMSQYTAFSDDDAQALLAPPEEFDAETAEATIQSHSPCAQWDEDPKAAGNVPGPAPNNDEDHITDTVGAIAIDMYGNIACGASSGGIGMKHRGRVGPAALVGIGATIIPIEDDDDEKTTVATVTSGTGEPMSTTMASSVCSERIYHSHKKTRKGSFEDCMEESAMRAFIEKDFMGHPSVKHSESNSAIGMLSVKRTKDGAWLYFGHNTNSFALASMHSDEKVPVCTMSRSTGNGSIAQGGRPIRWRRISGKK</sequence>
<feature type="compositionally biased region" description="Basic and acidic residues" evidence="3">
    <location>
        <begin position="317"/>
        <end position="327"/>
    </location>
</feature>
<dbReference type="Pfam" id="PF01112">
    <property type="entry name" value="Asparaginase_2"/>
    <property type="match status" value="2"/>
</dbReference>
<evidence type="ECO:0000313" key="5">
    <source>
        <dbReference type="Proteomes" id="UP000799539"/>
    </source>
</evidence>
<name>A0A6A6FU79_9PEZI</name>
<feature type="site" description="Cleavage; by autolysis" evidence="2">
    <location>
        <begin position="394"/>
        <end position="395"/>
    </location>
</feature>
<feature type="region of interest" description="Disordered" evidence="3">
    <location>
        <begin position="179"/>
        <end position="202"/>
    </location>
</feature>
<feature type="active site" description="Nucleophile" evidence="1">
    <location>
        <position position="395"/>
    </location>
</feature>
<dbReference type="InterPro" id="IPR000246">
    <property type="entry name" value="Peptidase_T2"/>
</dbReference>
<dbReference type="EMBL" id="ML992663">
    <property type="protein sequence ID" value="KAF2216884.1"/>
    <property type="molecule type" value="Genomic_DNA"/>
</dbReference>
<organism evidence="4 5">
    <name type="scientific">Cercospora zeae-maydis SCOH1-5</name>
    <dbReference type="NCBI Taxonomy" id="717836"/>
    <lineage>
        <taxon>Eukaryota</taxon>
        <taxon>Fungi</taxon>
        <taxon>Dikarya</taxon>
        <taxon>Ascomycota</taxon>
        <taxon>Pezizomycotina</taxon>
        <taxon>Dothideomycetes</taxon>
        <taxon>Dothideomycetidae</taxon>
        <taxon>Mycosphaerellales</taxon>
        <taxon>Mycosphaerellaceae</taxon>
        <taxon>Cercospora</taxon>
    </lineage>
</organism>
<evidence type="ECO:0000256" key="2">
    <source>
        <dbReference type="PIRSR" id="PIRSR600246-3"/>
    </source>
</evidence>
<dbReference type="PANTHER" id="PTHR10188">
    <property type="entry name" value="L-ASPARAGINASE"/>
    <property type="match status" value="1"/>
</dbReference>
<dbReference type="Gene3D" id="3.60.20.30">
    <property type="entry name" value="(Glycosyl)asparaginase"/>
    <property type="match status" value="1"/>
</dbReference>
<dbReference type="GO" id="GO:0051604">
    <property type="term" value="P:protein maturation"/>
    <property type="evidence" value="ECO:0007669"/>
    <property type="project" value="TreeGrafter"/>
</dbReference>
<feature type="compositionally biased region" description="Polar residues" evidence="3">
    <location>
        <begin position="260"/>
        <end position="271"/>
    </location>
</feature>
<dbReference type="CDD" id="cd04514">
    <property type="entry name" value="Taspase1_like"/>
    <property type="match status" value="2"/>
</dbReference>
<dbReference type="GO" id="GO:0005737">
    <property type="term" value="C:cytoplasm"/>
    <property type="evidence" value="ECO:0007669"/>
    <property type="project" value="TreeGrafter"/>
</dbReference>
<keyword evidence="5" id="KW-1185">Reference proteome</keyword>
<protein>
    <submittedName>
        <fullName evidence="4">Uncharacterized protein</fullName>
    </submittedName>
</protein>
<dbReference type="FunFam" id="3.60.20.30:FF:000007">
    <property type="entry name" value="Similar to threonine aspartase"/>
    <property type="match status" value="1"/>
</dbReference>
<dbReference type="Proteomes" id="UP000799539">
    <property type="component" value="Unassembled WGS sequence"/>
</dbReference>
<evidence type="ECO:0000313" key="4">
    <source>
        <dbReference type="EMBL" id="KAF2216884.1"/>
    </source>
</evidence>